<evidence type="ECO:0000256" key="4">
    <source>
        <dbReference type="ARBA" id="ARBA00022989"/>
    </source>
</evidence>
<feature type="transmembrane region" description="Helical" evidence="6">
    <location>
        <begin position="181"/>
        <end position="204"/>
    </location>
</feature>
<dbReference type="AlphaFoldDB" id="A0A0F5JTU4"/>
<dbReference type="EMBL" id="LAQU01000053">
    <property type="protein sequence ID" value="KKB61271.1"/>
    <property type="molecule type" value="Genomic_DNA"/>
</dbReference>
<feature type="transmembrane region" description="Helical" evidence="6">
    <location>
        <begin position="282"/>
        <end position="304"/>
    </location>
</feature>
<dbReference type="PANTHER" id="PTHR43791:SF30">
    <property type="entry name" value="INNER MEMBRANE TRANSPORT PROTEIN RHMT"/>
    <property type="match status" value="1"/>
</dbReference>
<keyword evidence="4 6" id="KW-1133">Transmembrane helix</keyword>
<sequence length="444" mass="47409">MNQRAVAGDPDLHSAIRQATRRLLPFLLLMYVMAFLDRANIGFAKAQFQADVGISDAAYAFGAGVFFIGYALVEVPSNLIMQKVGARIWMCRIMVTWGLISAAMAFVKGETSFYVLRFLLGIAEAGFFPGVILYLTYWFPQQSRGKALGLFYFGAPIAFIFGSPLSGMLLELHGHGGLVGWQWMFLVEGLLATAVGVAALFYLVDHPSDARWLSAAQRSALIAALENEEQAKRGHSPGTVVQALLNRRVLYLCIIYLLIQASVYGVVFYLPSQVAGLMGRKIGFTVGLVAAIPWVCSALAAYLVPPFADRHQNHRSVAAVTLFISAAGIAASVAIGQPVIALIALCLAAAGFISVQPVFWTFPASFVSGAAAAASFGLINSFGAIGGFIAPNLKHAAEVAFRSPAAGLYTLAVTTVLAGVMIALINIRKPQIAVPISPPLRTQH</sequence>
<feature type="transmembrane region" description="Helical" evidence="6">
    <location>
        <begin position="316"/>
        <end position="335"/>
    </location>
</feature>
<evidence type="ECO:0000256" key="3">
    <source>
        <dbReference type="ARBA" id="ARBA00022692"/>
    </source>
</evidence>
<dbReference type="InterPro" id="IPR020846">
    <property type="entry name" value="MFS_dom"/>
</dbReference>
<keyword evidence="5 6" id="KW-0472">Membrane</keyword>
<comment type="caution">
    <text evidence="8">The sequence shown here is derived from an EMBL/GenBank/DDBJ whole genome shotgun (WGS) entry which is preliminary data.</text>
</comment>
<dbReference type="PATRIC" id="fig|28092.6.peg.5675"/>
<evidence type="ECO:0000256" key="6">
    <source>
        <dbReference type="SAM" id="Phobius"/>
    </source>
</evidence>
<feature type="transmembrane region" description="Helical" evidence="6">
    <location>
        <begin position="409"/>
        <end position="427"/>
    </location>
</feature>
<feature type="transmembrane region" description="Helical" evidence="6">
    <location>
        <begin position="85"/>
        <end position="107"/>
    </location>
</feature>
<evidence type="ECO:0000259" key="7">
    <source>
        <dbReference type="PROSITE" id="PS50850"/>
    </source>
</evidence>
<dbReference type="Pfam" id="PF07690">
    <property type="entry name" value="MFS_1"/>
    <property type="match status" value="1"/>
</dbReference>
<dbReference type="PROSITE" id="PS50850">
    <property type="entry name" value="MFS"/>
    <property type="match status" value="1"/>
</dbReference>
<feature type="transmembrane region" description="Helical" evidence="6">
    <location>
        <begin position="23"/>
        <end position="41"/>
    </location>
</feature>
<gene>
    <name evidence="8" type="ORF">WM40_24165</name>
</gene>
<feature type="transmembrane region" description="Helical" evidence="6">
    <location>
        <begin position="53"/>
        <end position="73"/>
    </location>
</feature>
<dbReference type="SUPFAM" id="SSF103473">
    <property type="entry name" value="MFS general substrate transporter"/>
    <property type="match status" value="1"/>
</dbReference>
<proteinExistence type="predicted"/>
<feature type="transmembrane region" description="Helical" evidence="6">
    <location>
        <begin position="147"/>
        <end position="169"/>
    </location>
</feature>
<dbReference type="InterPro" id="IPR011701">
    <property type="entry name" value="MFS"/>
</dbReference>
<dbReference type="Proteomes" id="UP000033618">
    <property type="component" value="Unassembled WGS sequence"/>
</dbReference>
<dbReference type="CDD" id="cd17319">
    <property type="entry name" value="MFS_ExuT_GudP_like"/>
    <property type="match status" value="1"/>
</dbReference>
<dbReference type="OrthoDB" id="5441967at2"/>
<comment type="subcellular location">
    <subcellularLocation>
        <location evidence="1">Membrane</location>
        <topology evidence="1">Multi-pass membrane protein</topology>
    </subcellularLocation>
</comment>
<keyword evidence="9" id="KW-1185">Reference proteome</keyword>
<reference evidence="8 9" key="1">
    <citation type="submission" date="2015-03" db="EMBL/GenBank/DDBJ databases">
        <title>Draft Genome Sequence of Burkholderia andropogonis type strain ICMP2807, isolated from Sorghum bicolor.</title>
        <authorList>
            <person name="Lopes-Santos L."/>
            <person name="Castro D.B."/>
            <person name="Ottoboni L.M."/>
            <person name="Park D."/>
            <person name="Weirc B.S."/>
            <person name="Destefano S.A."/>
        </authorList>
    </citation>
    <scope>NUCLEOTIDE SEQUENCE [LARGE SCALE GENOMIC DNA]</scope>
    <source>
        <strain evidence="8 9">ICMP2807</strain>
    </source>
</reference>
<feature type="domain" description="Major facilitator superfamily (MFS) profile" evidence="7">
    <location>
        <begin position="23"/>
        <end position="430"/>
    </location>
</feature>
<dbReference type="GO" id="GO:0005886">
    <property type="term" value="C:plasma membrane"/>
    <property type="evidence" value="ECO:0007669"/>
    <property type="project" value="TreeGrafter"/>
</dbReference>
<dbReference type="STRING" id="28092.WM40_24165"/>
<name>A0A0F5JTU4_9BURK</name>
<evidence type="ECO:0000256" key="5">
    <source>
        <dbReference type="ARBA" id="ARBA00023136"/>
    </source>
</evidence>
<organism evidence="8 9">
    <name type="scientific">Robbsia andropogonis</name>
    <dbReference type="NCBI Taxonomy" id="28092"/>
    <lineage>
        <taxon>Bacteria</taxon>
        <taxon>Pseudomonadati</taxon>
        <taxon>Pseudomonadota</taxon>
        <taxon>Betaproteobacteria</taxon>
        <taxon>Burkholderiales</taxon>
        <taxon>Burkholderiaceae</taxon>
        <taxon>Robbsia</taxon>
    </lineage>
</organism>
<accession>A0A0F5JTU4</accession>
<keyword evidence="3 6" id="KW-0812">Transmembrane</keyword>
<evidence type="ECO:0000313" key="8">
    <source>
        <dbReference type="EMBL" id="KKB61271.1"/>
    </source>
</evidence>
<dbReference type="InterPro" id="IPR036259">
    <property type="entry name" value="MFS_trans_sf"/>
</dbReference>
<dbReference type="PANTHER" id="PTHR43791">
    <property type="entry name" value="PERMEASE-RELATED"/>
    <property type="match status" value="1"/>
</dbReference>
<feature type="transmembrane region" description="Helical" evidence="6">
    <location>
        <begin position="249"/>
        <end position="270"/>
    </location>
</feature>
<dbReference type="GO" id="GO:0022857">
    <property type="term" value="F:transmembrane transporter activity"/>
    <property type="evidence" value="ECO:0007669"/>
    <property type="project" value="InterPro"/>
</dbReference>
<feature type="transmembrane region" description="Helical" evidence="6">
    <location>
        <begin position="113"/>
        <end position="135"/>
    </location>
</feature>
<dbReference type="FunFam" id="1.20.1250.20:FF:000018">
    <property type="entry name" value="MFS transporter permease"/>
    <property type="match status" value="1"/>
</dbReference>
<feature type="transmembrane region" description="Helical" evidence="6">
    <location>
        <begin position="369"/>
        <end position="389"/>
    </location>
</feature>
<keyword evidence="2" id="KW-0813">Transport</keyword>
<evidence type="ECO:0000256" key="2">
    <source>
        <dbReference type="ARBA" id="ARBA00022448"/>
    </source>
</evidence>
<evidence type="ECO:0000256" key="1">
    <source>
        <dbReference type="ARBA" id="ARBA00004141"/>
    </source>
</evidence>
<dbReference type="Gene3D" id="1.20.1250.20">
    <property type="entry name" value="MFS general substrate transporter like domains"/>
    <property type="match status" value="2"/>
</dbReference>
<protein>
    <submittedName>
        <fullName evidence="8">MFS transporter</fullName>
    </submittedName>
</protein>
<evidence type="ECO:0000313" key="9">
    <source>
        <dbReference type="Proteomes" id="UP000033618"/>
    </source>
</evidence>
<dbReference type="RefSeq" id="WP_046154231.1">
    <property type="nucleotide sequence ID" value="NZ_CADFGU010000023.1"/>
</dbReference>
<feature type="transmembrane region" description="Helical" evidence="6">
    <location>
        <begin position="341"/>
        <end position="362"/>
    </location>
</feature>